<evidence type="ECO:0000313" key="3">
    <source>
        <dbReference type="Proteomes" id="UP001500620"/>
    </source>
</evidence>
<sequence length="121" mass="12317">MNVDVFDDFPVGTVGLIAVDDREPDPGDRAGVPGPGRPPGRGGRLAPAGAERSTATPADSDTTGSGESEISETSEGVTESAARGTAAGWVKGYARKLPTVMTRTPPVASAIGPHRIVTLCF</sequence>
<name>A0ABP8D3H7_9ACTN</name>
<accession>A0ABP8D3H7</accession>
<proteinExistence type="predicted"/>
<dbReference type="RefSeq" id="WP_345123275.1">
    <property type="nucleotide sequence ID" value="NZ_BAABAT010000003.1"/>
</dbReference>
<organism evidence="2 3">
    <name type="scientific">Dactylosporangium darangshiense</name>
    <dbReference type="NCBI Taxonomy" id="579108"/>
    <lineage>
        <taxon>Bacteria</taxon>
        <taxon>Bacillati</taxon>
        <taxon>Actinomycetota</taxon>
        <taxon>Actinomycetes</taxon>
        <taxon>Micromonosporales</taxon>
        <taxon>Micromonosporaceae</taxon>
        <taxon>Dactylosporangium</taxon>
    </lineage>
</organism>
<reference evidence="3" key="1">
    <citation type="journal article" date="2019" name="Int. J. Syst. Evol. Microbiol.">
        <title>The Global Catalogue of Microorganisms (GCM) 10K type strain sequencing project: providing services to taxonomists for standard genome sequencing and annotation.</title>
        <authorList>
            <consortium name="The Broad Institute Genomics Platform"/>
            <consortium name="The Broad Institute Genome Sequencing Center for Infectious Disease"/>
            <person name="Wu L."/>
            <person name="Ma J."/>
        </authorList>
    </citation>
    <scope>NUCLEOTIDE SEQUENCE [LARGE SCALE GENOMIC DNA]</scope>
    <source>
        <strain evidence="3">JCM 17441</strain>
    </source>
</reference>
<dbReference type="Proteomes" id="UP001500620">
    <property type="component" value="Unassembled WGS sequence"/>
</dbReference>
<comment type="caution">
    <text evidence="2">The sequence shown here is derived from an EMBL/GenBank/DDBJ whole genome shotgun (WGS) entry which is preliminary data.</text>
</comment>
<evidence type="ECO:0000313" key="2">
    <source>
        <dbReference type="EMBL" id="GAA4246572.1"/>
    </source>
</evidence>
<keyword evidence="3" id="KW-1185">Reference proteome</keyword>
<gene>
    <name evidence="2" type="ORF">GCM10022255_018350</name>
</gene>
<feature type="region of interest" description="Disordered" evidence="1">
    <location>
        <begin position="17"/>
        <end position="85"/>
    </location>
</feature>
<dbReference type="EMBL" id="BAABAT010000003">
    <property type="protein sequence ID" value="GAA4246572.1"/>
    <property type="molecule type" value="Genomic_DNA"/>
</dbReference>
<feature type="compositionally biased region" description="Low complexity" evidence="1">
    <location>
        <begin position="62"/>
        <end position="80"/>
    </location>
</feature>
<feature type="compositionally biased region" description="Basic and acidic residues" evidence="1">
    <location>
        <begin position="19"/>
        <end position="28"/>
    </location>
</feature>
<protein>
    <submittedName>
        <fullName evidence="2">Uncharacterized protein</fullName>
    </submittedName>
</protein>
<evidence type="ECO:0000256" key="1">
    <source>
        <dbReference type="SAM" id="MobiDB-lite"/>
    </source>
</evidence>